<reference evidence="2" key="1">
    <citation type="journal article" date="2018" name="Data Brief">
        <title>Genome sequence data from 17 accessions of Ensete ventricosum, a staple food crop for millions in Ethiopia.</title>
        <authorList>
            <person name="Yemataw Z."/>
            <person name="Muzemil S."/>
            <person name="Ambachew D."/>
            <person name="Tripathi L."/>
            <person name="Tesfaye K."/>
            <person name="Chala A."/>
            <person name="Farbos A."/>
            <person name="O'Neill P."/>
            <person name="Moore K."/>
            <person name="Grant M."/>
            <person name="Studholme D.J."/>
        </authorList>
    </citation>
    <scope>NUCLEOTIDE SEQUENCE [LARGE SCALE GENOMIC DNA]</scope>
    <source>
        <tissue evidence="2">Leaf</tissue>
    </source>
</reference>
<organism evidence="2">
    <name type="scientific">Ensete ventricosum</name>
    <name type="common">Abyssinian banana</name>
    <name type="synonym">Musa ensete</name>
    <dbReference type="NCBI Taxonomy" id="4639"/>
    <lineage>
        <taxon>Eukaryota</taxon>
        <taxon>Viridiplantae</taxon>
        <taxon>Streptophyta</taxon>
        <taxon>Embryophyta</taxon>
        <taxon>Tracheophyta</taxon>
        <taxon>Spermatophyta</taxon>
        <taxon>Magnoliopsida</taxon>
        <taxon>Liliopsida</taxon>
        <taxon>Zingiberales</taxon>
        <taxon>Musaceae</taxon>
        <taxon>Ensete</taxon>
    </lineage>
</organism>
<name>A0A445MGG9_ENSVE</name>
<dbReference type="AlphaFoldDB" id="A0A445MGG9"/>
<protein>
    <submittedName>
        <fullName evidence="2">Uncharacterized protein</fullName>
    </submittedName>
</protein>
<accession>A0A445MGG9</accession>
<proteinExistence type="predicted"/>
<dbReference type="Proteomes" id="UP000290560">
    <property type="component" value="Unassembled WGS sequence"/>
</dbReference>
<gene>
    <name evidence="2" type="ORF">BHM03_00023298</name>
</gene>
<feature type="region of interest" description="Disordered" evidence="1">
    <location>
        <begin position="1"/>
        <end position="98"/>
    </location>
</feature>
<feature type="compositionally biased region" description="Polar residues" evidence="1">
    <location>
        <begin position="86"/>
        <end position="98"/>
    </location>
</feature>
<feature type="compositionally biased region" description="Low complexity" evidence="1">
    <location>
        <begin position="7"/>
        <end position="18"/>
    </location>
</feature>
<evidence type="ECO:0000313" key="2">
    <source>
        <dbReference type="EMBL" id="RZR73374.1"/>
    </source>
</evidence>
<dbReference type="EMBL" id="KV875897">
    <property type="protein sequence ID" value="RZR73374.1"/>
    <property type="molecule type" value="Genomic_DNA"/>
</dbReference>
<evidence type="ECO:0000256" key="1">
    <source>
        <dbReference type="SAM" id="MobiDB-lite"/>
    </source>
</evidence>
<sequence>MQWDLVGSSPSPKGSRSSLRIRYRVGPPGYSPLGTEDQPAASPRSDITIGGSREGSEEPTHGPTPTKDGAGVGSSLADGPTCGATGPSNGATRTKSRYTTCPRIVSLDGYKYGPGKGLGEAVVGGLGPPYFIR</sequence>